<dbReference type="Gene3D" id="3.90.220.20">
    <property type="entry name" value="DNA methylase specificity domains"/>
    <property type="match status" value="1"/>
</dbReference>
<dbReference type="InterPro" id="IPR000055">
    <property type="entry name" value="Restrct_endonuc_typeI_TRD"/>
</dbReference>
<proteinExistence type="inferred from homology"/>
<reference evidence="10 11" key="1">
    <citation type="submission" date="2017-06" db="EMBL/GenBank/DDBJ databases">
        <title>Novel microbial phyla capable of carbon fixation and sulfur reduction in deep-sea sediments.</title>
        <authorList>
            <person name="Huang J."/>
            <person name="Baker B."/>
            <person name="Wang Y."/>
        </authorList>
    </citation>
    <scope>NUCLEOTIDE SEQUENCE [LARGE SCALE GENOMIC DNA]</scope>
    <source>
        <strain evidence="10">B3_TA06</strain>
    </source>
</reference>
<dbReference type="InterPro" id="IPR044946">
    <property type="entry name" value="Restrct_endonuc_typeI_TRD_sf"/>
</dbReference>
<dbReference type="InterPro" id="IPR003356">
    <property type="entry name" value="DNA_methylase_A-5"/>
</dbReference>
<name>A0A532VB48_UNCT6</name>
<evidence type="ECO:0000259" key="8">
    <source>
        <dbReference type="Pfam" id="PF01420"/>
    </source>
</evidence>
<evidence type="ECO:0000313" key="10">
    <source>
        <dbReference type="EMBL" id="TKJ44430.1"/>
    </source>
</evidence>
<sequence length="488" mass="54937">MRMSFLSPLKVKSLSQRTESKQENSHFSKKEKVLGQFFTPREVVDFVLDFISVTNNKKDKAIDPACGDGVFLKGLIAREFKEVVGIDIDCEVVKLIAEELKTNADVLNEDGLLNKSGGNFDVVVGNPPFSSKYGRVKNCRILQGYKLGRSKRSQAVEILFLEKFIRLASPEGVIGIVLPFGIFSNLPLRYVREFLLKETSLIGVVSLPRGIFNSSQNTTSKTCILFAKKGKGPERVFMGVAESLKELPVILNSYRKGTDSTKPIAFWVNPHVDALYPEFYITDLPFGEANQSVKRLKDLVSEMFGGKTEYAQNRAFSREGIPFISAKTITQLGVDLSRDGRYVGHFSKMYKHKAHVRVGDLLFVRVGVGCIGRAAVITHPSECGVADDYIYIIRTNEEELAYYLAFYLQSKYGVSQINRMKRGVGTVTIPQTLLKNFLIPIPSASLKDKIKKFYLEMVREKESNRYNAEMIRREAVKCIEEEVEGIVR</sequence>
<keyword evidence="5" id="KW-0680">Restriction system</keyword>
<dbReference type="EC" id="2.1.1.72" evidence="2"/>
<keyword evidence="3" id="KW-0489">Methyltransferase</keyword>
<dbReference type="GO" id="GO:0003677">
    <property type="term" value="F:DNA binding"/>
    <property type="evidence" value="ECO:0007669"/>
    <property type="project" value="UniProtKB-KW"/>
</dbReference>
<feature type="domain" description="Type I restriction modification DNA specificity" evidence="8">
    <location>
        <begin position="293"/>
        <end position="450"/>
    </location>
</feature>
<dbReference type="Pfam" id="PF01420">
    <property type="entry name" value="Methylase_S"/>
    <property type="match status" value="1"/>
</dbReference>
<dbReference type="SUPFAM" id="SSF53335">
    <property type="entry name" value="S-adenosyl-L-methionine-dependent methyltransferases"/>
    <property type="match status" value="1"/>
</dbReference>
<dbReference type="GO" id="GO:0009307">
    <property type="term" value="P:DNA restriction-modification system"/>
    <property type="evidence" value="ECO:0007669"/>
    <property type="project" value="UniProtKB-KW"/>
</dbReference>
<evidence type="ECO:0000256" key="7">
    <source>
        <dbReference type="ARBA" id="ARBA00047942"/>
    </source>
</evidence>
<dbReference type="GO" id="GO:0032259">
    <property type="term" value="P:methylation"/>
    <property type="evidence" value="ECO:0007669"/>
    <property type="project" value="UniProtKB-KW"/>
</dbReference>
<gene>
    <name evidence="10" type="ORF">CEE36_01425</name>
</gene>
<evidence type="ECO:0000256" key="6">
    <source>
        <dbReference type="ARBA" id="ARBA00023125"/>
    </source>
</evidence>
<evidence type="ECO:0000256" key="2">
    <source>
        <dbReference type="ARBA" id="ARBA00011900"/>
    </source>
</evidence>
<dbReference type="SUPFAM" id="SSF116734">
    <property type="entry name" value="DNA methylase specificity domain"/>
    <property type="match status" value="1"/>
</dbReference>
<dbReference type="GO" id="GO:0009007">
    <property type="term" value="F:site-specific DNA-methyltransferase (adenine-specific) activity"/>
    <property type="evidence" value="ECO:0007669"/>
    <property type="project" value="UniProtKB-EC"/>
</dbReference>
<accession>A0A532VB48</accession>
<evidence type="ECO:0000256" key="4">
    <source>
        <dbReference type="ARBA" id="ARBA00022679"/>
    </source>
</evidence>
<evidence type="ECO:0000256" key="5">
    <source>
        <dbReference type="ARBA" id="ARBA00022747"/>
    </source>
</evidence>
<dbReference type="PANTHER" id="PTHR33841:SF1">
    <property type="entry name" value="DNA METHYLTRANSFERASE A"/>
    <property type="match status" value="1"/>
</dbReference>
<comment type="caution">
    <text evidence="10">The sequence shown here is derived from an EMBL/GenBank/DDBJ whole genome shotgun (WGS) entry which is preliminary data.</text>
</comment>
<dbReference type="InterPro" id="IPR002052">
    <property type="entry name" value="DNA_methylase_N6_adenine_CS"/>
</dbReference>
<dbReference type="PRINTS" id="PR00507">
    <property type="entry name" value="N12N6MTFRASE"/>
</dbReference>
<dbReference type="Pfam" id="PF02384">
    <property type="entry name" value="N6_Mtase"/>
    <property type="match status" value="1"/>
</dbReference>
<dbReference type="CDD" id="cd02440">
    <property type="entry name" value="AdoMet_MTases"/>
    <property type="match status" value="1"/>
</dbReference>
<comment type="catalytic activity">
    <reaction evidence="7">
        <text>a 2'-deoxyadenosine in DNA + S-adenosyl-L-methionine = an N(6)-methyl-2'-deoxyadenosine in DNA + S-adenosyl-L-homocysteine + H(+)</text>
        <dbReference type="Rhea" id="RHEA:15197"/>
        <dbReference type="Rhea" id="RHEA-COMP:12418"/>
        <dbReference type="Rhea" id="RHEA-COMP:12419"/>
        <dbReference type="ChEBI" id="CHEBI:15378"/>
        <dbReference type="ChEBI" id="CHEBI:57856"/>
        <dbReference type="ChEBI" id="CHEBI:59789"/>
        <dbReference type="ChEBI" id="CHEBI:90615"/>
        <dbReference type="ChEBI" id="CHEBI:90616"/>
        <dbReference type="EC" id="2.1.1.72"/>
    </reaction>
</comment>
<evidence type="ECO:0000259" key="9">
    <source>
        <dbReference type="Pfam" id="PF02384"/>
    </source>
</evidence>
<keyword evidence="6" id="KW-0238">DNA-binding</keyword>
<protein>
    <recommendedName>
        <fullName evidence="2">site-specific DNA-methyltransferase (adenine-specific)</fullName>
        <ecNumber evidence="2">2.1.1.72</ecNumber>
    </recommendedName>
</protein>
<evidence type="ECO:0000256" key="1">
    <source>
        <dbReference type="ARBA" id="ARBA00010923"/>
    </source>
</evidence>
<dbReference type="InterPro" id="IPR050953">
    <property type="entry name" value="N4_N6_ade-DNA_methylase"/>
</dbReference>
<dbReference type="PANTHER" id="PTHR33841">
    <property type="entry name" value="DNA METHYLTRANSFERASE YEEA-RELATED"/>
    <property type="match status" value="1"/>
</dbReference>
<dbReference type="InterPro" id="IPR029063">
    <property type="entry name" value="SAM-dependent_MTases_sf"/>
</dbReference>
<dbReference type="EMBL" id="NJBO01000001">
    <property type="protein sequence ID" value="TKJ44430.1"/>
    <property type="molecule type" value="Genomic_DNA"/>
</dbReference>
<organism evidence="10 11">
    <name type="scientific">candidate division TA06 bacterium B3_TA06</name>
    <dbReference type="NCBI Taxonomy" id="2012487"/>
    <lineage>
        <taxon>Bacteria</taxon>
        <taxon>Bacteria division TA06</taxon>
    </lineage>
</organism>
<dbReference type="Proteomes" id="UP000317778">
    <property type="component" value="Unassembled WGS sequence"/>
</dbReference>
<keyword evidence="4" id="KW-0808">Transferase</keyword>
<dbReference type="Gene3D" id="3.40.50.150">
    <property type="entry name" value="Vaccinia Virus protein VP39"/>
    <property type="match status" value="1"/>
</dbReference>
<comment type="similarity">
    <text evidence="1">Belongs to the type-I restriction system S methylase family.</text>
</comment>
<evidence type="ECO:0000256" key="3">
    <source>
        <dbReference type="ARBA" id="ARBA00022603"/>
    </source>
</evidence>
<evidence type="ECO:0000313" key="11">
    <source>
        <dbReference type="Proteomes" id="UP000317778"/>
    </source>
</evidence>
<feature type="domain" description="DNA methylase adenine-specific" evidence="9">
    <location>
        <begin position="27"/>
        <end position="236"/>
    </location>
</feature>
<dbReference type="PROSITE" id="PS00092">
    <property type="entry name" value="N6_MTASE"/>
    <property type="match status" value="1"/>
</dbReference>
<dbReference type="AlphaFoldDB" id="A0A532VB48"/>
<dbReference type="GO" id="GO:0008170">
    <property type="term" value="F:N-methyltransferase activity"/>
    <property type="evidence" value="ECO:0007669"/>
    <property type="project" value="InterPro"/>
</dbReference>